<dbReference type="GO" id="GO:0050660">
    <property type="term" value="F:flavin adenine dinucleotide binding"/>
    <property type="evidence" value="ECO:0007669"/>
    <property type="project" value="InterPro"/>
</dbReference>
<evidence type="ECO:0000256" key="5">
    <source>
        <dbReference type="ARBA" id="ARBA00023002"/>
    </source>
</evidence>
<reference evidence="8 9" key="1">
    <citation type="submission" date="2018-09" db="EMBL/GenBank/DDBJ databases">
        <title>Nocardia yunnanensis sp. nov., an actinomycete isolated from a soil sample.</title>
        <authorList>
            <person name="Zhang J."/>
        </authorList>
    </citation>
    <scope>NUCLEOTIDE SEQUENCE [LARGE SCALE GENOMIC DNA]</scope>
    <source>
        <strain evidence="8 9">CFHS0054</strain>
    </source>
</reference>
<evidence type="ECO:0000256" key="1">
    <source>
        <dbReference type="ARBA" id="ARBA00001974"/>
    </source>
</evidence>
<keyword evidence="9" id="KW-1185">Reference proteome</keyword>
<evidence type="ECO:0000256" key="4">
    <source>
        <dbReference type="ARBA" id="ARBA00022827"/>
    </source>
</evidence>
<dbReference type="InterPro" id="IPR000172">
    <property type="entry name" value="GMC_OxRdtase_N"/>
</dbReference>
<dbReference type="PRINTS" id="PR00420">
    <property type="entry name" value="RNGMNOXGNASE"/>
</dbReference>
<evidence type="ECO:0000259" key="6">
    <source>
        <dbReference type="Pfam" id="PF00732"/>
    </source>
</evidence>
<dbReference type="Pfam" id="PF00732">
    <property type="entry name" value="GMC_oxred_N"/>
    <property type="match status" value="1"/>
</dbReference>
<keyword evidence="4" id="KW-0274">FAD</keyword>
<evidence type="ECO:0000256" key="2">
    <source>
        <dbReference type="ARBA" id="ARBA00010790"/>
    </source>
</evidence>
<dbReference type="PANTHER" id="PTHR42784">
    <property type="entry name" value="PYRANOSE 2-OXIDASE"/>
    <property type="match status" value="1"/>
</dbReference>
<feature type="domain" description="Glucose-methanol-choline oxidoreductase C-terminal" evidence="7">
    <location>
        <begin position="414"/>
        <end position="540"/>
    </location>
</feature>
<dbReference type="OrthoDB" id="9798604at2"/>
<comment type="cofactor">
    <cofactor evidence="1">
        <name>FAD</name>
        <dbReference type="ChEBI" id="CHEBI:57692"/>
    </cofactor>
</comment>
<dbReference type="GO" id="GO:0016614">
    <property type="term" value="F:oxidoreductase activity, acting on CH-OH group of donors"/>
    <property type="evidence" value="ECO:0007669"/>
    <property type="project" value="InterPro"/>
</dbReference>
<evidence type="ECO:0000313" key="8">
    <source>
        <dbReference type="EMBL" id="AYF74308.1"/>
    </source>
</evidence>
<dbReference type="Gene3D" id="3.50.50.60">
    <property type="entry name" value="FAD/NAD(P)-binding domain"/>
    <property type="match status" value="2"/>
</dbReference>
<dbReference type="PANTHER" id="PTHR42784:SF1">
    <property type="entry name" value="PYRANOSE 2-OXIDASE"/>
    <property type="match status" value="1"/>
</dbReference>
<proteinExistence type="inferred from homology"/>
<dbReference type="AlphaFoldDB" id="A0A386Z9N2"/>
<dbReference type="Pfam" id="PF05199">
    <property type="entry name" value="GMC_oxred_C"/>
    <property type="match status" value="1"/>
</dbReference>
<dbReference type="InterPro" id="IPR051473">
    <property type="entry name" value="P2Ox-like"/>
</dbReference>
<comment type="similarity">
    <text evidence="2">Belongs to the GMC oxidoreductase family.</text>
</comment>
<protein>
    <submittedName>
        <fullName evidence="8">GMC family oxidoreductase</fullName>
    </submittedName>
</protein>
<sequence length="549" mass="59754">MSPGTGSASVSGVDAGGRGNSMRIADLRAVRDTDLTADVCVIGSGPAGLTIATELAGSALRVLVLESGGLELTPESDELDDVENVGAARAQPYRNARNRILGGSSHTWSGRCAPLDELDFATRSWVPFSGWPIGFAEVEPYWERAAEYLGLGYGAGFTGDRFWELADRTPPRPELDRRWLRPYFWQISKDPADPFDSKRFGAHAADISADNVRILLHATVSHIDTDPEGVRVEALRILDADGNERVVRARRIVLAAGGIENARLLLASNRIVRAGVGNRHDTVGRFLLDHRCGVVGALDPHTSAGLRDRFGKYVVKTRGGKHTFLHGLALSPEIQADEGLLNCALWIQEVPSEDDPWESVKNLLRGHVTMHDARTVASHPGLLLSGAKRRLIDHTGLPRKLEHVELRCMVEQTPDPASRITLSDRLDHLGMHRARIDWKVSDQEDRTVRRAAAMVAGEFARLGHTPPALDAWVRETSTAPAQLTDWAHPTGATRMSADARTGVVDADCRVHGMTNLYLAGSSVFPTNGHANPTLTIVALAIRLADALRR</sequence>
<accession>A0A386Z9N2</accession>
<gene>
    <name evidence="8" type="ORF">D7D52_11020</name>
</gene>
<organism evidence="8 9">
    <name type="scientific">Nocardia yunnanensis</name>
    <dbReference type="NCBI Taxonomy" id="2382165"/>
    <lineage>
        <taxon>Bacteria</taxon>
        <taxon>Bacillati</taxon>
        <taxon>Actinomycetota</taxon>
        <taxon>Actinomycetes</taxon>
        <taxon>Mycobacteriales</taxon>
        <taxon>Nocardiaceae</taxon>
        <taxon>Nocardia</taxon>
    </lineage>
</organism>
<keyword evidence="5" id="KW-0560">Oxidoreductase</keyword>
<evidence type="ECO:0000313" key="9">
    <source>
        <dbReference type="Proteomes" id="UP000267164"/>
    </source>
</evidence>
<dbReference type="InterPro" id="IPR036188">
    <property type="entry name" value="FAD/NAD-bd_sf"/>
</dbReference>
<dbReference type="SUPFAM" id="SSF51905">
    <property type="entry name" value="FAD/NAD(P)-binding domain"/>
    <property type="match status" value="1"/>
</dbReference>
<dbReference type="KEGG" id="nyu:D7D52_11020"/>
<dbReference type="EMBL" id="CP032568">
    <property type="protein sequence ID" value="AYF74308.1"/>
    <property type="molecule type" value="Genomic_DNA"/>
</dbReference>
<keyword evidence="3" id="KW-0285">Flavoprotein</keyword>
<evidence type="ECO:0000259" key="7">
    <source>
        <dbReference type="Pfam" id="PF05199"/>
    </source>
</evidence>
<feature type="domain" description="Glucose-methanol-choline oxidoreductase N-terminal" evidence="6">
    <location>
        <begin position="208"/>
        <end position="291"/>
    </location>
</feature>
<evidence type="ECO:0000256" key="3">
    <source>
        <dbReference type="ARBA" id="ARBA00022630"/>
    </source>
</evidence>
<dbReference type="Proteomes" id="UP000267164">
    <property type="component" value="Chromosome"/>
</dbReference>
<name>A0A386Z9N2_9NOCA</name>
<dbReference type="InterPro" id="IPR007867">
    <property type="entry name" value="GMC_OxRtase_C"/>
</dbReference>